<evidence type="ECO:0000256" key="1">
    <source>
        <dbReference type="ARBA" id="ARBA00009477"/>
    </source>
</evidence>
<evidence type="ECO:0000313" key="5">
    <source>
        <dbReference type="EMBL" id="KTC68864.1"/>
    </source>
</evidence>
<keyword evidence="2" id="KW-0175">Coiled coil</keyword>
<feature type="domain" description="CusB-like beta-barrel" evidence="3">
    <location>
        <begin position="186"/>
        <end position="254"/>
    </location>
</feature>
<evidence type="ECO:0000259" key="4">
    <source>
        <dbReference type="Pfam" id="PF25973"/>
    </source>
</evidence>
<dbReference type="PANTHER" id="PTHR30469:SF33">
    <property type="entry name" value="SLR1207 PROTEIN"/>
    <property type="match status" value="1"/>
</dbReference>
<comment type="similarity">
    <text evidence="1">Belongs to the membrane fusion protein (MFP) (TC 8.A.1) family.</text>
</comment>
<dbReference type="Proteomes" id="UP000054735">
    <property type="component" value="Unassembled WGS sequence"/>
</dbReference>
<evidence type="ECO:0000313" key="6">
    <source>
        <dbReference type="EMBL" id="STX33194.1"/>
    </source>
</evidence>
<reference evidence="6 8" key="2">
    <citation type="submission" date="2018-06" db="EMBL/GenBank/DDBJ databases">
        <authorList>
            <consortium name="Pathogen Informatics"/>
            <person name="Doyle S."/>
        </authorList>
    </citation>
    <scope>NUCLEOTIDE SEQUENCE [LARGE SCALE GENOMIC DNA]</scope>
    <source>
        <strain evidence="6 8">NCTC12437</strain>
    </source>
</reference>
<protein>
    <submittedName>
        <fullName evidence="5 6">Membrane-fusion protein</fullName>
    </submittedName>
</protein>
<accession>A0A378IM67</accession>
<dbReference type="InterPro" id="IPR006143">
    <property type="entry name" value="RND_pump_MFP"/>
</dbReference>
<evidence type="ECO:0000313" key="8">
    <source>
        <dbReference type="Proteomes" id="UP000255066"/>
    </source>
</evidence>
<dbReference type="Gene3D" id="2.40.420.20">
    <property type="match status" value="1"/>
</dbReference>
<dbReference type="NCBIfam" id="TIGR01730">
    <property type="entry name" value="RND_mfp"/>
    <property type="match status" value="1"/>
</dbReference>
<feature type="coiled-coil region" evidence="2">
    <location>
        <begin position="78"/>
        <end position="105"/>
    </location>
</feature>
<dbReference type="OrthoDB" id="9806939at2"/>
<dbReference type="STRING" id="28083.Lbir_2397"/>
<evidence type="ECO:0000313" key="7">
    <source>
        <dbReference type="Proteomes" id="UP000054735"/>
    </source>
</evidence>
<dbReference type="AlphaFoldDB" id="A0A378IM67"/>
<dbReference type="InterPro" id="IPR058792">
    <property type="entry name" value="Beta-barrel_RND_2"/>
</dbReference>
<dbReference type="GO" id="GO:0015562">
    <property type="term" value="F:efflux transmembrane transporter activity"/>
    <property type="evidence" value="ECO:0007669"/>
    <property type="project" value="TreeGrafter"/>
</dbReference>
<proteinExistence type="inferred from homology"/>
<dbReference type="Pfam" id="PF25954">
    <property type="entry name" value="Beta-barrel_RND_2"/>
    <property type="match status" value="1"/>
</dbReference>
<dbReference type="InterPro" id="IPR058647">
    <property type="entry name" value="BSH_CzcB-like"/>
</dbReference>
<dbReference type="Gene3D" id="2.40.30.170">
    <property type="match status" value="1"/>
</dbReference>
<evidence type="ECO:0000259" key="3">
    <source>
        <dbReference type="Pfam" id="PF25954"/>
    </source>
</evidence>
<dbReference type="PANTHER" id="PTHR30469">
    <property type="entry name" value="MULTIDRUG RESISTANCE PROTEIN MDTA"/>
    <property type="match status" value="1"/>
</dbReference>
<keyword evidence="7" id="KW-1185">Reference proteome</keyword>
<dbReference type="Proteomes" id="UP000255066">
    <property type="component" value="Unassembled WGS sequence"/>
</dbReference>
<dbReference type="Pfam" id="PF25973">
    <property type="entry name" value="BSH_CzcB"/>
    <property type="match status" value="1"/>
</dbReference>
<gene>
    <name evidence="6" type="primary">acrA_3</name>
    <name evidence="5" type="ORF">Lbir_2397</name>
    <name evidence="6" type="ORF">NCTC12437_03015</name>
</gene>
<dbReference type="SUPFAM" id="SSF111369">
    <property type="entry name" value="HlyD-like secretion proteins"/>
    <property type="match status" value="1"/>
</dbReference>
<dbReference type="Gene3D" id="2.40.50.100">
    <property type="match status" value="1"/>
</dbReference>
<feature type="domain" description="CzcB-like barrel-sandwich hybrid" evidence="4">
    <location>
        <begin position="54"/>
        <end position="176"/>
    </location>
</feature>
<dbReference type="GO" id="GO:1990281">
    <property type="term" value="C:efflux pump complex"/>
    <property type="evidence" value="ECO:0007669"/>
    <property type="project" value="TreeGrafter"/>
</dbReference>
<organism evidence="6 8">
    <name type="scientific">Legionella birminghamensis</name>
    <dbReference type="NCBI Taxonomy" id="28083"/>
    <lineage>
        <taxon>Bacteria</taxon>
        <taxon>Pseudomonadati</taxon>
        <taxon>Pseudomonadota</taxon>
        <taxon>Gammaproteobacteria</taxon>
        <taxon>Legionellales</taxon>
        <taxon>Legionellaceae</taxon>
        <taxon>Legionella</taxon>
    </lineage>
</organism>
<dbReference type="EMBL" id="LNXT01000044">
    <property type="protein sequence ID" value="KTC68864.1"/>
    <property type="molecule type" value="Genomic_DNA"/>
</dbReference>
<name>A0A378IM67_9GAMM</name>
<dbReference type="EMBL" id="UGNW01000001">
    <property type="protein sequence ID" value="STX33194.1"/>
    <property type="molecule type" value="Genomic_DNA"/>
</dbReference>
<reference evidence="5 7" key="1">
    <citation type="submission" date="2015-11" db="EMBL/GenBank/DDBJ databases">
        <title>Genomic analysis of 38 Legionella species identifies large and diverse effector repertoires.</title>
        <authorList>
            <person name="Burstein D."/>
            <person name="Amaro F."/>
            <person name="Zusman T."/>
            <person name="Lifshitz Z."/>
            <person name="Cohen O."/>
            <person name="Gilbert J.A."/>
            <person name="Pupko T."/>
            <person name="Shuman H.A."/>
            <person name="Segal G."/>
        </authorList>
    </citation>
    <scope>NUCLEOTIDE SEQUENCE [LARGE SCALE GENOMIC DNA]</scope>
    <source>
        <strain evidence="5 7">CDC#1407-AL-14</strain>
    </source>
</reference>
<evidence type="ECO:0000256" key="2">
    <source>
        <dbReference type="SAM" id="Coils"/>
    </source>
</evidence>
<dbReference type="RefSeq" id="WP_058524402.1">
    <property type="nucleotide sequence ID" value="NZ_CAAAHV010000007.1"/>
</dbReference>
<sequence>MKKRWALFLIIAMLVAASYFILPARRIMVVHPHYGPAVQAAYGTGTVEASVMMPIASRVTARLIELNVDEGAQVKKGQVLAQLDNEELQHNLKELQSREEFARKKYERSASLLKKGNVSINEYESDRSGWLAAQAAVSAAESKLTYLQLISPADGTIIRRDGEIGELIPANQTIFWLMCCAPLRVSTEIDEEDIANVKPGQQVLIRADAFPGQVFHGVVQQITPKGDPIARSYRVRVRFTQENPLKIGMTAETNIIFYENKHALLVPSSAVMNDKVWLVKNGRLKLLSVKTGAKGEEQVEIMSGLSVDDLIAVSPDEHFKENLPVQIQLQEAS</sequence>